<dbReference type="EMBL" id="BOOA01000037">
    <property type="protein sequence ID" value="GIH26200.1"/>
    <property type="molecule type" value="Genomic_DNA"/>
</dbReference>
<evidence type="ECO:0000256" key="5">
    <source>
        <dbReference type="SAM" id="Phobius"/>
    </source>
</evidence>
<feature type="signal peptide" evidence="6">
    <location>
        <begin position="1"/>
        <end position="27"/>
    </location>
</feature>
<sequence>MHHLVRRALSVALAAGLLAAPAATALAESPAPSGSASAGKVTFTVGILSDVDSTNPFTGIVVEAYETYALMYDYLVTSSPKDVSPMPSLAESYQEAPDKKSWTYKIRSGVKWSDGQPLTARDAAYTFNRVIEGDFEQTNYGNYVTNIERAEATDDTTLVLHVKKPTPIMERLAVPILPEHIWKDIDGTEVKSYANEPEAGQAIVGSGPFRLIERRKGQFLRFEANKEYWRGAPKFDELVFRVFLNADAEAQALTRGEIDFAYDLQSNVFESLKNKPGITTRSSNYPGFNEIAFNTGAALADGTPIGDGHPALKDKQVRLAISQAIDRDVLVNRVLNGHGSAASTFIPPMYPALHLDPATKQNFDPAKANQLLDAAGYPKGADGVREKDGEKLTLRLFVREGEESQATGEFVKTWLKDIGIEVTVKVMSEDALTEIIGQGEYDMFEWGWVVEPDPDYQMSVFTCGKRSYKDGDSIFADLSDSFYCNPEYDKLYEEQSGETDPAKRAELAKRMQQMVYDDAAYAMTYYYNDMVAYRSDKWTGFVPQPDPDGSLLFQYGIHSYLSIEPVKPSASAAAASSGESSGMSSAVIGAVVGGIAVLAVAGVLVARRRRTADADERE</sequence>
<evidence type="ECO:0000256" key="6">
    <source>
        <dbReference type="SAM" id="SignalP"/>
    </source>
</evidence>
<dbReference type="InterPro" id="IPR039424">
    <property type="entry name" value="SBP_5"/>
</dbReference>
<keyword evidence="5" id="KW-0812">Transmembrane</keyword>
<dbReference type="CDD" id="cd00995">
    <property type="entry name" value="PBP2_NikA_DppA_OppA_like"/>
    <property type="match status" value="1"/>
</dbReference>
<evidence type="ECO:0000256" key="3">
    <source>
        <dbReference type="ARBA" id="ARBA00022448"/>
    </source>
</evidence>
<dbReference type="Gene3D" id="3.10.105.10">
    <property type="entry name" value="Dipeptide-binding Protein, Domain 3"/>
    <property type="match status" value="1"/>
</dbReference>
<comment type="caution">
    <text evidence="8">The sequence shown here is derived from an EMBL/GenBank/DDBJ whole genome shotgun (WGS) entry which is preliminary data.</text>
</comment>
<dbReference type="PANTHER" id="PTHR30290">
    <property type="entry name" value="PERIPLASMIC BINDING COMPONENT OF ABC TRANSPORTER"/>
    <property type="match status" value="1"/>
</dbReference>
<dbReference type="InterPro" id="IPR030678">
    <property type="entry name" value="Peptide/Ni-bd"/>
</dbReference>
<accession>A0A919QGT1</accession>
<dbReference type="SUPFAM" id="SSF53850">
    <property type="entry name" value="Periplasmic binding protein-like II"/>
    <property type="match status" value="1"/>
</dbReference>
<keyword evidence="9" id="KW-1185">Reference proteome</keyword>
<dbReference type="RefSeq" id="WP_204042893.1">
    <property type="nucleotide sequence ID" value="NZ_BOOA01000037.1"/>
</dbReference>
<dbReference type="PIRSF" id="PIRSF002741">
    <property type="entry name" value="MppA"/>
    <property type="match status" value="1"/>
</dbReference>
<keyword evidence="5" id="KW-1133">Transmembrane helix</keyword>
<name>A0A919QGT1_9ACTN</name>
<feature type="chain" id="PRO_5037702441" evidence="6">
    <location>
        <begin position="28"/>
        <end position="618"/>
    </location>
</feature>
<keyword evidence="5" id="KW-0472">Membrane</keyword>
<dbReference type="GO" id="GO:0030313">
    <property type="term" value="C:cell envelope"/>
    <property type="evidence" value="ECO:0007669"/>
    <property type="project" value="UniProtKB-SubCell"/>
</dbReference>
<comment type="similarity">
    <text evidence="2">Belongs to the bacterial solute-binding protein 5 family.</text>
</comment>
<reference evidence="8" key="1">
    <citation type="submission" date="2021-01" db="EMBL/GenBank/DDBJ databases">
        <title>Whole genome shotgun sequence of Acrocarpospora phusangensis NBRC 108782.</title>
        <authorList>
            <person name="Komaki H."/>
            <person name="Tamura T."/>
        </authorList>
    </citation>
    <scope>NUCLEOTIDE SEQUENCE</scope>
    <source>
        <strain evidence="8">NBRC 108782</strain>
    </source>
</reference>
<organism evidence="8 9">
    <name type="scientific">Acrocarpospora phusangensis</name>
    <dbReference type="NCBI Taxonomy" id="1070424"/>
    <lineage>
        <taxon>Bacteria</taxon>
        <taxon>Bacillati</taxon>
        <taxon>Actinomycetota</taxon>
        <taxon>Actinomycetes</taxon>
        <taxon>Streptosporangiales</taxon>
        <taxon>Streptosporangiaceae</taxon>
        <taxon>Acrocarpospora</taxon>
    </lineage>
</organism>
<dbReference type="Proteomes" id="UP000640052">
    <property type="component" value="Unassembled WGS sequence"/>
</dbReference>
<protein>
    <submittedName>
        <fullName evidence="8">Peptide ABC transporter substrate-binding protein</fullName>
    </submittedName>
</protein>
<evidence type="ECO:0000259" key="7">
    <source>
        <dbReference type="Pfam" id="PF00496"/>
    </source>
</evidence>
<dbReference type="GO" id="GO:0042597">
    <property type="term" value="C:periplasmic space"/>
    <property type="evidence" value="ECO:0007669"/>
    <property type="project" value="UniProtKB-ARBA"/>
</dbReference>
<dbReference type="GO" id="GO:0015833">
    <property type="term" value="P:peptide transport"/>
    <property type="evidence" value="ECO:0007669"/>
    <property type="project" value="TreeGrafter"/>
</dbReference>
<evidence type="ECO:0000256" key="1">
    <source>
        <dbReference type="ARBA" id="ARBA00004196"/>
    </source>
</evidence>
<gene>
    <name evidence="8" type="ORF">Aph01nite_45100</name>
</gene>
<evidence type="ECO:0000256" key="4">
    <source>
        <dbReference type="ARBA" id="ARBA00022729"/>
    </source>
</evidence>
<dbReference type="AlphaFoldDB" id="A0A919QGT1"/>
<keyword evidence="4 6" id="KW-0732">Signal</keyword>
<dbReference type="InterPro" id="IPR000914">
    <property type="entry name" value="SBP_5_dom"/>
</dbReference>
<proteinExistence type="inferred from homology"/>
<dbReference type="GO" id="GO:0043190">
    <property type="term" value="C:ATP-binding cassette (ABC) transporter complex"/>
    <property type="evidence" value="ECO:0007669"/>
    <property type="project" value="InterPro"/>
</dbReference>
<feature type="transmembrane region" description="Helical" evidence="5">
    <location>
        <begin position="586"/>
        <end position="606"/>
    </location>
</feature>
<evidence type="ECO:0000256" key="2">
    <source>
        <dbReference type="ARBA" id="ARBA00005695"/>
    </source>
</evidence>
<dbReference type="Gene3D" id="3.40.190.10">
    <property type="entry name" value="Periplasmic binding protein-like II"/>
    <property type="match status" value="1"/>
</dbReference>
<feature type="domain" description="Solute-binding protein family 5" evidence="7">
    <location>
        <begin position="85"/>
        <end position="465"/>
    </location>
</feature>
<keyword evidence="3" id="KW-0813">Transport</keyword>
<dbReference type="Pfam" id="PF00496">
    <property type="entry name" value="SBP_bac_5"/>
    <property type="match status" value="1"/>
</dbReference>
<evidence type="ECO:0000313" key="9">
    <source>
        <dbReference type="Proteomes" id="UP000640052"/>
    </source>
</evidence>
<comment type="subcellular location">
    <subcellularLocation>
        <location evidence="1">Cell envelope</location>
    </subcellularLocation>
</comment>
<dbReference type="PANTHER" id="PTHR30290:SF10">
    <property type="entry name" value="PERIPLASMIC OLIGOPEPTIDE-BINDING PROTEIN-RELATED"/>
    <property type="match status" value="1"/>
</dbReference>
<dbReference type="GO" id="GO:1904680">
    <property type="term" value="F:peptide transmembrane transporter activity"/>
    <property type="evidence" value="ECO:0007669"/>
    <property type="project" value="TreeGrafter"/>
</dbReference>
<evidence type="ECO:0000313" key="8">
    <source>
        <dbReference type="EMBL" id="GIH26200.1"/>
    </source>
</evidence>